<dbReference type="STRING" id="593750.Metfor_0145"/>
<dbReference type="Gene3D" id="3.30.460.80">
    <property type="entry name" value="NADH:ubiquinone oxidoreductase, 30kDa subunit"/>
    <property type="match status" value="1"/>
</dbReference>
<proteinExistence type="inferred from homology"/>
<name>L0HDS3_METFS</name>
<dbReference type="GeneID" id="25397758"/>
<dbReference type="HOGENOM" id="CLU_042628_6_1_2"/>
<reference evidence="3 4" key="2">
    <citation type="journal article" date="2014" name="Genome Announc.">
        <title>Complete Genome Sequence of Methanoregula formicica SMSPT, a Mesophilic Hydrogenotrophic Methanogen Isolated from a Methanogenic Upflow Anaerobic Sludge Blanket Reactor.</title>
        <authorList>
            <person name="Yamamoto K."/>
            <person name="Tamaki H."/>
            <person name="Cadillo-Quiroz H."/>
            <person name="Imachi H."/>
            <person name="Kyrpides N."/>
            <person name="Woyke T."/>
            <person name="Goodwin L."/>
            <person name="Zinder S.H."/>
            <person name="Kamagata Y."/>
            <person name="Liu W.T."/>
        </authorList>
    </citation>
    <scope>NUCLEOTIDE SEQUENCE [LARGE SCALE GENOMIC DNA]</scope>
    <source>
        <strain evidence="4">DSM 22288 / NBRC 105244 / SMSP</strain>
    </source>
</reference>
<accession>L0HDS3</accession>
<dbReference type="eggNOG" id="arCOG01551">
    <property type="taxonomic scope" value="Archaea"/>
</dbReference>
<dbReference type="EMBL" id="CP003167">
    <property type="protein sequence ID" value="AGB01229.1"/>
    <property type="molecule type" value="Genomic_DNA"/>
</dbReference>
<dbReference type="Pfam" id="PF00329">
    <property type="entry name" value="Complex1_30kDa"/>
    <property type="match status" value="1"/>
</dbReference>
<gene>
    <name evidence="3" type="ordered locus">Metfor_0145</name>
</gene>
<dbReference type="InterPro" id="IPR001268">
    <property type="entry name" value="NADH_UbQ_OxRdtase_30kDa_su"/>
</dbReference>
<dbReference type="InParanoid" id="L0HDS3"/>
<protein>
    <submittedName>
        <fullName evidence="3">NADH:ubiquinone oxidoreductase 27 kD subunit</fullName>
    </submittedName>
</protein>
<keyword evidence="3" id="KW-0830">Ubiquinone</keyword>
<dbReference type="Proteomes" id="UP000010824">
    <property type="component" value="Chromosome"/>
</dbReference>
<evidence type="ECO:0000259" key="2">
    <source>
        <dbReference type="Pfam" id="PF00329"/>
    </source>
</evidence>
<dbReference type="RefSeq" id="WP_015284193.1">
    <property type="nucleotide sequence ID" value="NC_019943.1"/>
</dbReference>
<evidence type="ECO:0000256" key="1">
    <source>
        <dbReference type="ARBA" id="ARBA00007569"/>
    </source>
</evidence>
<dbReference type="InterPro" id="IPR037232">
    <property type="entry name" value="NADH_quin_OxRdtase_su_C/D-like"/>
</dbReference>
<dbReference type="PANTHER" id="PTHR10884">
    <property type="entry name" value="NADH DEHYDROGENASE UBIQUINONE IRON-SULFUR PROTEIN 3"/>
    <property type="match status" value="1"/>
</dbReference>
<dbReference type="AlphaFoldDB" id="L0HDS3"/>
<reference evidence="4" key="1">
    <citation type="submission" date="2011-12" db="EMBL/GenBank/DDBJ databases">
        <title>Complete sequence of Methanoregula formicicum SMSP.</title>
        <authorList>
            <person name="Lucas S."/>
            <person name="Han J."/>
            <person name="Lapidus A."/>
            <person name="Cheng J.-F."/>
            <person name="Goodwin L."/>
            <person name="Pitluck S."/>
            <person name="Peters L."/>
            <person name="Ovchinnikova G."/>
            <person name="Teshima H."/>
            <person name="Detter J.C."/>
            <person name="Han C."/>
            <person name="Tapia R."/>
            <person name="Land M."/>
            <person name="Hauser L."/>
            <person name="Kyrpides N."/>
            <person name="Ivanova N."/>
            <person name="Pagani I."/>
            <person name="Imachi H."/>
            <person name="Tamaki H."/>
            <person name="Sekiguchi Y."/>
            <person name="Kamagata Y."/>
            <person name="Cadillo-Quiroz H."/>
            <person name="Zinder S."/>
            <person name="Liu W.-T."/>
            <person name="Woyke T."/>
        </authorList>
    </citation>
    <scope>NUCLEOTIDE SEQUENCE [LARGE SCALE GENOMIC DNA]</scope>
    <source>
        <strain evidence="4">DSM 22288 / NBRC 105244 / SMSP</strain>
    </source>
</reference>
<feature type="domain" description="NADH:ubiquinone oxidoreductase 30kDa subunit" evidence="2">
    <location>
        <begin position="31"/>
        <end position="147"/>
    </location>
</feature>
<evidence type="ECO:0000313" key="3">
    <source>
        <dbReference type="EMBL" id="AGB01229.1"/>
    </source>
</evidence>
<evidence type="ECO:0000313" key="4">
    <source>
        <dbReference type="Proteomes" id="UP000010824"/>
    </source>
</evidence>
<dbReference type="GO" id="GO:0008137">
    <property type="term" value="F:NADH dehydrogenase (ubiquinone) activity"/>
    <property type="evidence" value="ECO:0007669"/>
    <property type="project" value="InterPro"/>
</dbReference>
<organism evidence="3 4">
    <name type="scientific">Methanoregula formicica (strain DSM 22288 / NBRC 105244 / SMSP)</name>
    <dbReference type="NCBI Taxonomy" id="593750"/>
    <lineage>
        <taxon>Archaea</taxon>
        <taxon>Methanobacteriati</taxon>
        <taxon>Methanobacteriota</taxon>
        <taxon>Stenosarchaea group</taxon>
        <taxon>Methanomicrobia</taxon>
        <taxon>Methanomicrobiales</taxon>
        <taxon>Methanoregulaceae</taxon>
        <taxon>Methanoregula</taxon>
    </lineage>
</organism>
<dbReference type="OrthoDB" id="43567at2157"/>
<dbReference type="SUPFAM" id="SSF143243">
    <property type="entry name" value="Nqo5-like"/>
    <property type="match status" value="1"/>
</dbReference>
<dbReference type="KEGG" id="mfo:Metfor_0145"/>
<keyword evidence="4" id="KW-1185">Reference proteome</keyword>
<sequence>MTTQLTMEQVSGALKEYGSAEQVRKNRIRVNTDPQKILSAIKAAQQFLDCDHLILISCTDDTGSFGLTYHLTGPHRTIISLAVSVPRESPQVFSVSDILPPAAIYERQIHDLFGIVFSGHPGLTRLMLNEDWPDGEYPLRKDWKPNKANSYGGAAPEGA</sequence>
<comment type="similarity">
    <text evidence="1">Belongs to the complex I 30 kDa subunit family.</text>
</comment>
<dbReference type="PANTHER" id="PTHR10884:SF14">
    <property type="entry name" value="NADH DEHYDROGENASE [UBIQUINONE] IRON-SULFUR PROTEIN 3, MITOCHONDRIAL"/>
    <property type="match status" value="1"/>
</dbReference>